<gene>
    <name evidence="1" type="ORF">CEXT_179981</name>
</gene>
<evidence type="ECO:0000313" key="1">
    <source>
        <dbReference type="EMBL" id="GIY06982.1"/>
    </source>
</evidence>
<proteinExistence type="predicted"/>
<name>A0AAV4QCE3_CAEEX</name>
<keyword evidence="2" id="KW-1185">Reference proteome</keyword>
<protein>
    <submittedName>
        <fullName evidence="1">Uncharacterized protein</fullName>
    </submittedName>
</protein>
<organism evidence="1 2">
    <name type="scientific">Caerostris extrusa</name>
    <name type="common">Bark spider</name>
    <name type="synonym">Caerostris bankana</name>
    <dbReference type="NCBI Taxonomy" id="172846"/>
    <lineage>
        <taxon>Eukaryota</taxon>
        <taxon>Metazoa</taxon>
        <taxon>Ecdysozoa</taxon>
        <taxon>Arthropoda</taxon>
        <taxon>Chelicerata</taxon>
        <taxon>Arachnida</taxon>
        <taxon>Araneae</taxon>
        <taxon>Araneomorphae</taxon>
        <taxon>Entelegynae</taxon>
        <taxon>Araneoidea</taxon>
        <taxon>Araneidae</taxon>
        <taxon>Caerostris</taxon>
    </lineage>
</organism>
<dbReference type="Proteomes" id="UP001054945">
    <property type="component" value="Unassembled WGS sequence"/>
</dbReference>
<reference evidence="1 2" key="1">
    <citation type="submission" date="2021-06" db="EMBL/GenBank/DDBJ databases">
        <title>Caerostris extrusa draft genome.</title>
        <authorList>
            <person name="Kono N."/>
            <person name="Arakawa K."/>
        </authorList>
    </citation>
    <scope>NUCLEOTIDE SEQUENCE [LARGE SCALE GENOMIC DNA]</scope>
</reference>
<accession>A0AAV4QCE3</accession>
<dbReference type="AlphaFoldDB" id="A0AAV4QCE3"/>
<comment type="caution">
    <text evidence="1">The sequence shown here is derived from an EMBL/GenBank/DDBJ whole genome shotgun (WGS) entry which is preliminary data.</text>
</comment>
<evidence type="ECO:0000313" key="2">
    <source>
        <dbReference type="Proteomes" id="UP001054945"/>
    </source>
</evidence>
<sequence>MPLHQWQQQPLITCFRKIFRSVPCLRFTYNENSKHKTSGVELEQGVAIEWVLLQGYFRIPGLKQNRMCLRLLQRTSLVELKKTSIKLETNSMSVIMQIDKRRREKFPRLNIGVCLPISRISTWWKEERIGGASHRRIN</sequence>
<dbReference type="EMBL" id="BPLR01006029">
    <property type="protein sequence ID" value="GIY06982.1"/>
    <property type="molecule type" value="Genomic_DNA"/>
</dbReference>